<evidence type="ECO:0000256" key="5">
    <source>
        <dbReference type="ARBA" id="ARBA00022833"/>
    </source>
</evidence>
<keyword evidence="5" id="KW-0862">Zinc</keyword>
<dbReference type="InterPro" id="IPR013087">
    <property type="entry name" value="Znf_C2H2_type"/>
</dbReference>
<keyword evidence="3" id="KW-0677">Repeat</keyword>
<sequence>MKSIEDSSELVHLNSIPNQTVKECGTHKTEKRHSFVGNVCDVVSKKAINEFKEIQSDKQVAFTLNGTHSSLSSSSEFPQKARRSLLDWDSFINLPKKPRNLSLTTDDSLRPLPTRITASGSPVKLKQEGDNFESSCLSSVKGSELIENVKLTSLKCYTEQDRVFINNGYSFSEERSKGIFTKEEESSNLISTSYVSSGVPPKNPIGTRRRRLSLLITGSNESKAFPDQPDIISRKRNHKQVHAHKNKKSKLSPVQLCKTNETLVSVTKQNMCNGVQSLNSHIDTGDLMRFEKASCQSLSATCNIHENHKYTKDISSQILLNLTELIENESSSVKAIDGSQQNHSPTRNSLTVTHFAIQPSSLQKSPKLPKDLIATHSHGNLANKTAFHCLYCTRQFSEKRHRLKHMVACQLAPKYLTKKKLFEISRTYESSSISSESSNLVNNVDDEISISNGVICQANQTLQNRHLDATGKFVGDRNSLQIPYQNHLMVNHAIDSKSKPNTPVRSSTTNSFINSDNLLVKNPHSPIEISGFNDICMKPSEGHLFSGNNTPYESDKNFWRNYRPSYNGPYTCSFCYRVIHNRSNFARHMAACKTRISLSTVEKCDFLNENFDVYFECAVKGLRDCSDGSFRNNEVLLNLAPKEGGESELLEPGVIDSEQCAYVSEVNNTANYSLASEISTKLSKTAPDTSSSSNIIEEPLKIDHASNAFTDKSMRALEFVNCVTTGVLEINQTSETNPLTSNSTMLTGKPYSLGLRRSLSVQSDQSTPIISKLNRRENRSASPYSLRHTRIEKEISKCSRRSSVSTQSLSDNLTDDVKSVISNATTIPASDHNFKNNVPPPSVAFTCSWCSRTGFKCFRYLQIHRARCSSRPSWLNKQKPVLSMNDNQHMETPTVCEQCHREFRSIHGLKVHQNLVCHKKSIDVHDKTSLFLSLPQSMACPGCPPNAPLFESTDKLLKHLLTLKSSTGSNHTNRSQYWPTVLSVPNLGYGCHICGILLASESRLDKHKKACHEAWLFEEQQNISPNKKFSNS</sequence>
<evidence type="ECO:0000256" key="4">
    <source>
        <dbReference type="ARBA" id="ARBA00022771"/>
    </source>
</evidence>
<dbReference type="PROSITE" id="PS00028">
    <property type="entry name" value="ZINC_FINGER_C2H2_1"/>
    <property type="match status" value="2"/>
</dbReference>
<keyword evidence="9" id="KW-1185">Reference proteome</keyword>
<proteinExistence type="predicted"/>
<dbReference type="GO" id="GO:0006357">
    <property type="term" value="P:regulation of transcription by RNA polymerase II"/>
    <property type="evidence" value="ECO:0007669"/>
    <property type="project" value="TreeGrafter"/>
</dbReference>
<feature type="domain" description="C2H2-type" evidence="7">
    <location>
        <begin position="991"/>
        <end position="1012"/>
    </location>
</feature>
<dbReference type="GO" id="GO:0003700">
    <property type="term" value="F:DNA-binding transcription factor activity"/>
    <property type="evidence" value="ECO:0007669"/>
    <property type="project" value="TreeGrafter"/>
</dbReference>
<dbReference type="AlphaFoldDB" id="A0AAE2D677"/>
<dbReference type="GO" id="GO:0000978">
    <property type="term" value="F:RNA polymerase II cis-regulatory region sequence-specific DNA binding"/>
    <property type="evidence" value="ECO:0007669"/>
    <property type="project" value="TreeGrafter"/>
</dbReference>
<evidence type="ECO:0000313" key="9">
    <source>
        <dbReference type="Proteomes" id="UP001292079"/>
    </source>
</evidence>
<reference evidence="8" key="2">
    <citation type="journal article" date="2023" name="Infect Dis Poverty">
        <title>Chromosome-scale genome of the human blood fluke Schistosoma mekongi and its implications for public health.</title>
        <authorList>
            <person name="Zhou M."/>
            <person name="Xu L."/>
            <person name="Xu D."/>
            <person name="Chen W."/>
            <person name="Khan J."/>
            <person name="Hu Y."/>
            <person name="Huang H."/>
            <person name="Wei H."/>
            <person name="Zhang Y."/>
            <person name="Chusongsang P."/>
            <person name="Tanasarnprasert K."/>
            <person name="Hu X."/>
            <person name="Limpanont Y."/>
            <person name="Lv Z."/>
        </authorList>
    </citation>
    <scope>NUCLEOTIDE SEQUENCE</scope>
    <source>
        <strain evidence="8">LV_2022a</strain>
    </source>
</reference>
<evidence type="ECO:0000256" key="3">
    <source>
        <dbReference type="ARBA" id="ARBA00022737"/>
    </source>
</evidence>
<comment type="subcellular location">
    <subcellularLocation>
        <location evidence="1">Nucleus</location>
    </subcellularLocation>
</comment>
<reference evidence="8" key="1">
    <citation type="submission" date="2022-04" db="EMBL/GenBank/DDBJ databases">
        <authorList>
            <person name="Xu L."/>
            <person name="Lv Z."/>
        </authorList>
    </citation>
    <scope>NUCLEOTIDE SEQUENCE</scope>
    <source>
        <strain evidence="8">LV_2022a</strain>
    </source>
</reference>
<comment type="caution">
    <text evidence="8">The sequence shown here is derived from an EMBL/GenBank/DDBJ whole genome shotgun (WGS) entry which is preliminary data.</text>
</comment>
<keyword evidence="2" id="KW-0479">Metal-binding</keyword>
<dbReference type="InterPro" id="IPR050589">
    <property type="entry name" value="Ikaros_C2H2-ZF"/>
</dbReference>
<dbReference type="GO" id="GO:0008270">
    <property type="term" value="F:zinc ion binding"/>
    <property type="evidence" value="ECO:0007669"/>
    <property type="project" value="UniProtKB-KW"/>
</dbReference>
<feature type="domain" description="C2H2-type" evidence="7">
    <location>
        <begin position="896"/>
        <end position="918"/>
    </location>
</feature>
<dbReference type="PANTHER" id="PTHR24404:SF114">
    <property type="entry name" value="KLUMPFUSS, ISOFORM B-RELATED"/>
    <property type="match status" value="1"/>
</dbReference>
<organism evidence="8 9">
    <name type="scientific">Schistosoma mekongi</name>
    <name type="common">Parasitic worm</name>
    <dbReference type="NCBI Taxonomy" id="38744"/>
    <lineage>
        <taxon>Eukaryota</taxon>
        <taxon>Metazoa</taxon>
        <taxon>Spiralia</taxon>
        <taxon>Lophotrochozoa</taxon>
        <taxon>Platyhelminthes</taxon>
        <taxon>Trematoda</taxon>
        <taxon>Digenea</taxon>
        <taxon>Strigeidida</taxon>
        <taxon>Schistosomatoidea</taxon>
        <taxon>Schistosomatidae</taxon>
        <taxon>Schistosoma</taxon>
    </lineage>
</organism>
<evidence type="ECO:0000256" key="2">
    <source>
        <dbReference type="ARBA" id="ARBA00022723"/>
    </source>
</evidence>
<evidence type="ECO:0000256" key="6">
    <source>
        <dbReference type="ARBA" id="ARBA00023242"/>
    </source>
</evidence>
<dbReference type="SMART" id="SM00355">
    <property type="entry name" value="ZnF_C2H2"/>
    <property type="match status" value="4"/>
</dbReference>
<dbReference type="EMBL" id="JALJAT010000002">
    <property type="protein sequence ID" value="KAK4472662.1"/>
    <property type="molecule type" value="Genomic_DNA"/>
</dbReference>
<keyword evidence="4" id="KW-0863">Zinc-finger</keyword>
<gene>
    <name evidence="8" type="ORF">MN116_003894</name>
</gene>
<protein>
    <recommendedName>
        <fullName evidence="7">C2H2-type domain-containing protein</fullName>
    </recommendedName>
</protein>
<evidence type="ECO:0000259" key="7">
    <source>
        <dbReference type="PROSITE" id="PS00028"/>
    </source>
</evidence>
<name>A0AAE2D677_SCHME</name>
<evidence type="ECO:0000313" key="8">
    <source>
        <dbReference type="EMBL" id="KAK4472662.1"/>
    </source>
</evidence>
<evidence type="ECO:0000256" key="1">
    <source>
        <dbReference type="ARBA" id="ARBA00004123"/>
    </source>
</evidence>
<accession>A0AAE2D677</accession>
<dbReference type="GO" id="GO:0005634">
    <property type="term" value="C:nucleus"/>
    <property type="evidence" value="ECO:0007669"/>
    <property type="project" value="UniProtKB-SubCell"/>
</dbReference>
<keyword evidence="6" id="KW-0539">Nucleus</keyword>
<dbReference type="Proteomes" id="UP001292079">
    <property type="component" value="Unassembled WGS sequence"/>
</dbReference>
<dbReference type="PANTHER" id="PTHR24404">
    <property type="entry name" value="ZINC FINGER PROTEIN"/>
    <property type="match status" value="1"/>
</dbReference>